<dbReference type="GO" id="GO:0015031">
    <property type="term" value="P:protein transport"/>
    <property type="evidence" value="ECO:0007669"/>
    <property type="project" value="UniProtKB-KW"/>
</dbReference>
<dbReference type="InterPro" id="IPR004140">
    <property type="entry name" value="Exo70"/>
</dbReference>
<dbReference type="SUPFAM" id="SSF74788">
    <property type="entry name" value="Cullin repeat-like"/>
    <property type="match status" value="1"/>
</dbReference>
<dbReference type="GO" id="GO:0005546">
    <property type="term" value="F:phosphatidylinositol-4,5-bisphosphate binding"/>
    <property type="evidence" value="ECO:0007669"/>
    <property type="project" value="InterPro"/>
</dbReference>
<dbReference type="Gene3D" id="1.20.1280.170">
    <property type="entry name" value="Exocyst complex component Exo70"/>
    <property type="match status" value="1"/>
</dbReference>
<dbReference type="FunFam" id="1.20.1280.170:FF:000003">
    <property type="entry name" value="Exocyst subunit Exo70 family protein"/>
    <property type="match status" value="1"/>
</dbReference>
<dbReference type="EMBL" id="JANJYJ010000001">
    <property type="protein sequence ID" value="KAK3232279.1"/>
    <property type="molecule type" value="Genomic_DNA"/>
</dbReference>
<comment type="similarity">
    <text evidence="1 3">Belongs to the EXO70 family.</text>
</comment>
<dbReference type="InterPro" id="IPR046364">
    <property type="entry name" value="Exo70_C"/>
</dbReference>
<feature type="region of interest" description="Disordered" evidence="4">
    <location>
        <begin position="150"/>
        <end position="174"/>
    </location>
</feature>
<feature type="region of interest" description="Disordered" evidence="4">
    <location>
        <begin position="14"/>
        <end position="40"/>
    </location>
</feature>
<keyword evidence="3" id="KW-0268">Exocytosis</keyword>
<feature type="compositionally biased region" description="Low complexity" evidence="4">
    <location>
        <begin position="14"/>
        <end position="30"/>
    </location>
</feature>
<evidence type="ECO:0000256" key="2">
    <source>
        <dbReference type="ARBA" id="ARBA00022448"/>
    </source>
</evidence>
<dbReference type="Pfam" id="PF20669">
    <property type="entry name" value="Exo70_N"/>
    <property type="match status" value="1"/>
</dbReference>
<dbReference type="Pfam" id="PF03081">
    <property type="entry name" value="Exo70_C"/>
    <property type="match status" value="1"/>
</dbReference>
<evidence type="ECO:0000256" key="1">
    <source>
        <dbReference type="ARBA" id="ARBA00006756"/>
    </source>
</evidence>
<feature type="compositionally biased region" description="Acidic residues" evidence="4">
    <location>
        <begin position="156"/>
        <end position="167"/>
    </location>
</feature>
<protein>
    <recommendedName>
        <fullName evidence="3">Exocyst subunit Exo70 family protein</fullName>
    </recommendedName>
</protein>
<keyword evidence="2 3" id="KW-0813">Transport</keyword>
<feature type="domain" description="Exocyst complex subunit Exo70 C-terminal" evidence="5">
    <location>
        <begin position="249"/>
        <end position="610"/>
    </location>
</feature>
<evidence type="ECO:0000259" key="5">
    <source>
        <dbReference type="Pfam" id="PF03081"/>
    </source>
</evidence>
<proteinExistence type="inferred from homology"/>
<gene>
    <name evidence="6" type="ORF">Dsin_004160</name>
</gene>
<dbReference type="GO" id="GO:0006887">
    <property type="term" value="P:exocytosis"/>
    <property type="evidence" value="ECO:0007669"/>
    <property type="project" value="UniProtKB-KW"/>
</dbReference>
<evidence type="ECO:0000313" key="6">
    <source>
        <dbReference type="EMBL" id="KAK3232279.1"/>
    </source>
</evidence>
<comment type="function">
    <text evidence="3">Component of the exocyst complex.</text>
</comment>
<dbReference type="Proteomes" id="UP001281410">
    <property type="component" value="Unassembled WGS sequence"/>
</dbReference>
<comment type="caution">
    <text evidence="6">The sequence shown here is derived from an EMBL/GenBank/DDBJ whole genome shotgun (WGS) entry which is preliminary data.</text>
</comment>
<feature type="region of interest" description="Disordered" evidence="4">
    <location>
        <begin position="620"/>
        <end position="645"/>
    </location>
</feature>
<reference evidence="6" key="1">
    <citation type="journal article" date="2023" name="Plant J.">
        <title>Genome sequences and population genomics provide insights into the demographic history, inbreeding, and mutation load of two 'living fossil' tree species of Dipteronia.</title>
        <authorList>
            <person name="Feng Y."/>
            <person name="Comes H.P."/>
            <person name="Chen J."/>
            <person name="Zhu S."/>
            <person name="Lu R."/>
            <person name="Zhang X."/>
            <person name="Li P."/>
            <person name="Qiu J."/>
            <person name="Olsen K.M."/>
            <person name="Qiu Y."/>
        </authorList>
    </citation>
    <scope>NUCLEOTIDE SEQUENCE</scope>
    <source>
        <strain evidence="6">NBL</strain>
    </source>
</reference>
<evidence type="ECO:0000313" key="7">
    <source>
        <dbReference type="Proteomes" id="UP001281410"/>
    </source>
</evidence>
<dbReference type="PANTHER" id="PTHR12542:SF26">
    <property type="entry name" value="EXOCYST SUBUNIT EXO70 FAMILY PROTEIN"/>
    <property type="match status" value="1"/>
</dbReference>
<sequence>MSVKSLSSLFSFSKQPSSLSSYSSSSDIPSPRTPNQTFSESMVEENIENVETIINKWELSSSPNTKVTSLFLHDRNEAKQLLKGVKDLRQAMQFLHSENSTSDKLVHAHNLMQIAMKSLEHQFYQILSKNRDQLDPESVLSALSVSGQSSDRLSSLDDEGVEGSEHEDELKRAGENITEMERVSQFPISDLKAIADCMIACGYGKECTKIYTLIRRSLVDEKLYQLGIERFKASQIHKMNWEELEPMIKNWLSTVKFAVKTLFTGEKFIYDHVFSASTAIRESCFGDVTKGGAMNLFRFPELISKRKKSPEIIFRLMELYEALSELWPEIESIFNIESTSAIKLQALSSLNKLGDSVRIVLSNFESTIQKDSSKTPAVGCGIHPLTRSAMSYISSLGDYSRILSDIIADYPPPNNSTFPEHYFASPISSDNQTPAVSVHLAWLILVLLCKLDSKAQLYKDVSLSYFFLANNIQFIVETVRTSQLKDLLGDEWLFRLEKKIKQYALNYETMAWTKVFSSLPEKTSSEISPEAAKECFQNFNAAFEEAYMKQTSRVIPDAKLRDAVKISIAKKLVPAYREFYDAYLVMLGGEKNLELLARFGPDDLENYLSDLFPSTPMLSSSSSSSSLSSSCSSESQGSIRHKRYI</sequence>
<feature type="compositionally biased region" description="Low complexity" evidence="4">
    <location>
        <begin position="620"/>
        <end position="638"/>
    </location>
</feature>
<dbReference type="InterPro" id="IPR016159">
    <property type="entry name" value="Cullin_repeat-like_dom_sf"/>
</dbReference>
<dbReference type="GO" id="GO:0000145">
    <property type="term" value="C:exocyst"/>
    <property type="evidence" value="ECO:0007669"/>
    <property type="project" value="InterPro"/>
</dbReference>
<keyword evidence="3" id="KW-0653">Protein transport</keyword>
<evidence type="ECO:0000256" key="3">
    <source>
        <dbReference type="RuleBase" id="RU365026"/>
    </source>
</evidence>
<dbReference type="AlphaFoldDB" id="A0AAE0BAV4"/>
<dbReference type="PANTHER" id="PTHR12542">
    <property type="entry name" value="EXOCYST COMPLEX PROTEIN EXO70"/>
    <property type="match status" value="1"/>
</dbReference>
<evidence type="ECO:0000256" key="4">
    <source>
        <dbReference type="SAM" id="MobiDB-lite"/>
    </source>
</evidence>
<keyword evidence="7" id="KW-1185">Reference proteome</keyword>
<name>A0AAE0BAV4_9ROSI</name>
<organism evidence="6 7">
    <name type="scientific">Dipteronia sinensis</name>
    <dbReference type="NCBI Taxonomy" id="43782"/>
    <lineage>
        <taxon>Eukaryota</taxon>
        <taxon>Viridiplantae</taxon>
        <taxon>Streptophyta</taxon>
        <taxon>Embryophyta</taxon>
        <taxon>Tracheophyta</taxon>
        <taxon>Spermatophyta</taxon>
        <taxon>Magnoliopsida</taxon>
        <taxon>eudicotyledons</taxon>
        <taxon>Gunneridae</taxon>
        <taxon>Pentapetalae</taxon>
        <taxon>rosids</taxon>
        <taxon>malvids</taxon>
        <taxon>Sapindales</taxon>
        <taxon>Sapindaceae</taxon>
        <taxon>Hippocastanoideae</taxon>
        <taxon>Acereae</taxon>
        <taxon>Dipteronia</taxon>
    </lineage>
</organism>
<accession>A0AAE0BAV4</accession>